<organism evidence="1">
    <name type="scientific">Rhipicephalus pulchellus</name>
    <name type="common">Yellow backed tick</name>
    <name type="synonym">Dermacentor pulchellus</name>
    <dbReference type="NCBI Taxonomy" id="72859"/>
    <lineage>
        <taxon>Eukaryota</taxon>
        <taxon>Metazoa</taxon>
        <taxon>Ecdysozoa</taxon>
        <taxon>Arthropoda</taxon>
        <taxon>Chelicerata</taxon>
        <taxon>Arachnida</taxon>
        <taxon>Acari</taxon>
        <taxon>Parasitiformes</taxon>
        <taxon>Ixodida</taxon>
        <taxon>Ixodoidea</taxon>
        <taxon>Ixodidae</taxon>
        <taxon>Rhipicephalinae</taxon>
        <taxon>Rhipicephalus</taxon>
        <taxon>Rhipicephalus</taxon>
    </lineage>
</organism>
<proteinExistence type="evidence at transcript level"/>
<dbReference type="InterPro" id="IPR050951">
    <property type="entry name" value="Retrovirus_Pol_polyprotein"/>
</dbReference>
<sequence length="111" mass="12788">MSAARVPNWALLVTAYSYQWGYRKGSDIANADALSRSPLPEQEDEPEEVHFVSVPDTLSARQIRTETRKDKVLSKVLLFTKNRWPSNVTDEALIEYFRRRSELSVEQQCVT</sequence>
<evidence type="ECO:0000313" key="1">
    <source>
        <dbReference type="EMBL" id="JAA55947.1"/>
    </source>
</evidence>
<reference evidence="1" key="2">
    <citation type="journal article" date="2015" name="J. Proteomics">
        <title>Sexual differences in the sialomes of the zebra tick, Rhipicephalus pulchellus.</title>
        <authorList>
            <person name="Tan A.W."/>
            <person name="Francischetti I.M."/>
            <person name="Slovak M."/>
            <person name="Kini R.M."/>
            <person name="Ribeiro J.M."/>
        </authorList>
    </citation>
    <scope>NUCLEOTIDE SEQUENCE</scope>
    <source>
        <tissue evidence="1">Salivary gland</tissue>
    </source>
</reference>
<protein>
    <submittedName>
        <fullName evidence="1">Putative tick transposon</fullName>
    </submittedName>
</protein>
<dbReference type="AlphaFoldDB" id="L7LWG6"/>
<reference evidence="1" key="1">
    <citation type="submission" date="2012-11" db="EMBL/GenBank/DDBJ databases">
        <authorList>
            <person name="Lucero-Rivera Y.E."/>
            <person name="Tovar-Ramirez D."/>
        </authorList>
    </citation>
    <scope>NUCLEOTIDE SEQUENCE</scope>
    <source>
        <tissue evidence="1">Salivary gland</tissue>
    </source>
</reference>
<name>L7LWG6_RHIPC</name>
<dbReference type="EMBL" id="GACK01009087">
    <property type="protein sequence ID" value="JAA55947.1"/>
    <property type="molecule type" value="mRNA"/>
</dbReference>
<dbReference type="PANTHER" id="PTHR37984">
    <property type="entry name" value="PROTEIN CBG26694"/>
    <property type="match status" value="1"/>
</dbReference>
<dbReference type="PANTHER" id="PTHR37984:SF5">
    <property type="entry name" value="PROTEIN NYNRIN-LIKE"/>
    <property type="match status" value="1"/>
</dbReference>
<accession>L7LWG6</accession>